<keyword evidence="1" id="KW-0175">Coiled coil</keyword>
<protein>
    <submittedName>
        <fullName evidence="2">Uncharacterized protein</fullName>
    </submittedName>
</protein>
<dbReference type="PANTHER" id="PTHR21574:SF0">
    <property type="entry name" value="CENTROSOMAL PROTEIN OF 120 KDA"/>
    <property type="match status" value="1"/>
</dbReference>
<dbReference type="EMBL" id="LSYV01000027">
    <property type="protein sequence ID" value="KXZ48687.1"/>
    <property type="molecule type" value="Genomic_DNA"/>
</dbReference>
<dbReference type="InterPro" id="IPR039893">
    <property type="entry name" value="CEP120-like"/>
</dbReference>
<reference evidence="3" key="1">
    <citation type="journal article" date="2016" name="Nat. Commun.">
        <title>The Gonium pectorale genome demonstrates co-option of cell cycle regulation during the evolution of multicellularity.</title>
        <authorList>
            <person name="Hanschen E.R."/>
            <person name="Marriage T.N."/>
            <person name="Ferris P.J."/>
            <person name="Hamaji T."/>
            <person name="Toyoda A."/>
            <person name="Fujiyama A."/>
            <person name="Neme R."/>
            <person name="Noguchi H."/>
            <person name="Minakuchi Y."/>
            <person name="Suzuki M."/>
            <person name="Kawai-Toyooka H."/>
            <person name="Smith D.R."/>
            <person name="Sparks H."/>
            <person name="Anderson J."/>
            <person name="Bakaric R."/>
            <person name="Luria V."/>
            <person name="Karger A."/>
            <person name="Kirschner M.W."/>
            <person name="Durand P.M."/>
            <person name="Michod R.E."/>
            <person name="Nozaki H."/>
            <person name="Olson B.J."/>
        </authorList>
    </citation>
    <scope>NUCLEOTIDE SEQUENCE [LARGE SCALE GENOMIC DNA]</scope>
    <source>
        <strain evidence="3">NIES-2863</strain>
    </source>
</reference>
<evidence type="ECO:0000313" key="3">
    <source>
        <dbReference type="Proteomes" id="UP000075714"/>
    </source>
</evidence>
<dbReference type="Proteomes" id="UP000075714">
    <property type="component" value="Unassembled WGS sequence"/>
</dbReference>
<dbReference type="PANTHER" id="PTHR21574">
    <property type="entry name" value="CENTROSOMAL PROTEIN OF 120 KDA"/>
    <property type="match status" value="1"/>
</dbReference>
<dbReference type="GO" id="GO:0010564">
    <property type="term" value="P:regulation of cell cycle process"/>
    <property type="evidence" value="ECO:0007669"/>
    <property type="project" value="TreeGrafter"/>
</dbReference>
<dbReference type="AlphaFoldDB" id="A0A150GFQ6"/>
<gene>
    <name evidence="2" type="ORF">GPECTOR_26g590</name>
</gene>
<feature type="coiled-coil region" evidence="1">
    <location>
        <begin position="212"/>
        <end position="361"/>
    </location>
</feature>
<comment type="caution">
    <text evidence="2">The sequence shown here is derived from an EMBL/GenBank/DDBJ whole genome shotgun (WGS) entry which is preliminary data.</text>
</comment>
<proteinExistence type="predicted"/>
<accession>A0A150GFQ6</accession>
<sequence length="372" mass="42118">MDQFRRFTSQGQKDCKVVLSSKDGTKLGWFLVDVRAAKLQAQYKKAEADDGPFRHFALTVDVRTFQSSKRLPLSSASVYVQAVLPAELIELVVGSGFRLPSRLAPLCSHPAVDIPRGAEGAIPNGYGTLEFTAGVVQLARVLAQEPRISVEAWHKERFRADMLLGAGTVPLTPLLQAEEARWRSELREREAQRMMVLESEWRRRERAREAELTTLKAEYLALEDKAQQVLAAAESRERRILAAEEALLRRRKELEREHSSRMLEAEAAVRRLQVECEHQLDIERDRNAELVRRVAMMEERLAASEARCLAVENEFADYRAASRSTPEAELTRQLAEAREAAKAAEVRAAKAAKAKQGYKEQVCWNAYFTNQE</sequence>
<dbReference type="OrthoDB" id="332250at2759"/>
<evidence type="ECO:0000313" key="2">
    <source>
        <dbReference type="EMBL" id="KXZ48687.1"/>
    </source>
</evidence>
<evidence type="ECO:0000256" key="1">
    <source>
        <dbReference type="SAM" id="Coils"/>
    </source>
</evidence>
<name>A0A150GFQ6_GONPE</name>
<dbReference type="GO" id="GO:0005815">
    <property type="term" value="C:microtubule organizing center"/>
    <property type="evidence" value="ECO:0007669"/>
    <property type="project" value="TreeGrafter"/>
</dbReference>
<dbReference type="STRING" id="33097.A0A150GFQ6"/>
<organism evidence="2 3">
    <name type="scientific">Gonium pectorale</name>
    <name type="common">Green alga</name>
    <dbReference type="NCBI Taxonomy" id="33097"/>
    <lineage>
        <taxon>Eukaryota</taxon>
        <taxon>Viridiplantae</taxon>
        <taxon>Chlorophyta</taxon>
        <taxon>core chlorophytes</taxon>
        <taxon>Chlorophyceae</taxon>
        <taxon>CS clade</taxon>
        <taxon>Chlamydomonadales</taxon>
        <taxon>Volvocaceae</taxon>
        <taxon>Gonium</taxon>
    </lineage>
</organism>
<keyword evidence="3" id="KW-1185">Reference proteome</keyword>